<evidence type="ECO:0000259" key="1">
    <source>
        <dbReference type="Pfam" id="PF14111"/>
    </source>
</evidence>
<feature type="domain" description="DUF4283" evidence="1">
    <location>
        <begin position="39"/>
        <end position="111"/>
    </location>
</feature>
<dbReference type="PANTHER" id="PTHR33710">
    <property type="entry name" value="BNAC02G09200D PROTEIN"/>
    <property type="match status" value="1"/>
</dbReference>
<accession>A0A9Q0CBD7</accession>
<dbReference type="InterPro" id="IPR025558">
    <property type="entry name" value="DUF4283"/>
</dbReference>
<dbReference type="InterPro" id="IPR036691">
    <property type="entry name" value="Endo/exonu/phosph_ase_sf"/>
</dbReference>
<evidence type="ECO:0000313" key="2">
    <source>
        <dbReference type="EMBL" id="KAJ1690771.1"/>
    </source>
</evidence>
<evidence type="ECO:0000313" key="3">
    <source>
        <dbReference type="Proteomes" id="UP001151287"/>
    </source>
</evidence>
<comment type="caution">
    <text evidence="2">The sequence shown here is derived from an EMBL/GenBank/DDBJ whole genome shotgun (WGS) entry which is preliminary data.</text>
</comment>
<reference evidence="2" key="1">
    <citation type="journal article" date="2022" name="Cell">
        <title>Repeat-based holocentromeres influence genome architecture and karyotype evolution.</title>
        <authorList>
            <person name="Hofstatter P.G."/>
            <person name="Thangavel G."/>
            <person name="Lux T."/>
            <person name="Neumann P."/>
            <person name="Vondrak T."/>
            <person name="Novak P."/>
            <person name="Zhang M."/>
            <person name="Costa L."/>
            <person name="Castellani M."/>
            <person name="Scott A."/>
            <person name="Toegelov H."/>
            <person name="Fuchs J."/>
            <person name="Mata-Sucre Y."/>
            <person name="Dias Y."/>
            <person name="Vanzela A.L.L."/>
            <person name="Huettel B."/>
            <person name="Almeida C.C.S."/>
            <person name="Simkova H."/>
            <person name="Souza G."/>
            <person name="Pedrosa-Harand A."/>
            <person name="Macas J."/>
            <person name="Mayer K.F.X."/>
            <person name="Houben A."/>
            <person name="Marques A."/>
        </authorList>
    </citation>
    <scope>NUCLEOTIDE SEQUENCE</scope>
    <source>
        <strain evidence="2">RhyBre1mFocal</strain>
    </source>
</reference>
<dbReference type="Proteomes" id="UP001151287">
    <property type="component" value="Unassembled WGS sequence"/>
</dbReference>
<dbReference type="SUPFAM" id="SSF56219">
    <property type="entry name" value="DNase I-like"/>
    <property type="match status" value="1"/>
</dbReference>
<dbReference type="AlphaFoldDB" id="A0A9Q0CBD7"/>
<dbReference type="OrthoDB" id="682716at2759"/>
<organism evidence="2 3">
    <name type="scientific">Rhynchospora breviuscula</name>
    <dbReference type="NCBI Taxonomy" id="2022672"/>
    <lineage>
        <taxon>Eukaryota</taxon>
        <taxon>Viridiplantae</taxon>
        <taxon>Streptophyta</taxon>
        <taxon>Embryophyta</taxon>
        <taxon>Tracheophyta</taxon>
        <taxon>Spermatophyta</taxon>
        <taxon>Magnoliopsida</taxon>
        <taxon>Liliopsida</taxon>
        <taxon>Poales</taxon>
        <taxon>Cyperaceae</taxon>
        <taxon>Cyperoideae</taxon>
        <taxon>Rhynchosporeae</taxon>
        <taxon>Rhynchospora</taxon>
    </lineage>
</organism>
<name>A0A9Q0CBD7_9POAL</name>
<gene>
    <name evidence="2" type="ORF">LUZ63_014926</name>
</gene>
<dbReference type="Gene3D" id="3.60.10.10">
    <property type="entry name" value="Endonuclease/exonuclease/phosphatase"/>
    <property type="match status" value="1"/>
</dbReference>
<dbReference type="PANTHER" id="PTHR33710:SF79">
    <property type="entry name" value="OS06G0205337 PROTEIN"/>
    <property type="match status" value="1"/>
</dbReference>
<proteinExistence type="predicted"/>
<keyword evidence="3" id="KW-1185">Reference proteome</keyword>
<sequence>MDPSDEEFLNKFASLPINDDSSRQAMQLSSSMDEITNYSKCLLIKVVSRKAANHQELHVQLMRSWKPKGPVSFSPAGNNLFVYQFVSEGDINYVLQGGPWTYKFDPVVVKRISGPHEVNDQFITHVELNIQMHSKFPDLISAQAVLQIAREMGYPVSSPQTVVTSESKFHKVRVAVPIDRHIMSKKEYRKERGSSKVKLKDKAFASMVQRAGLQDLGYSGPAYTWSNGQPDTSLICQRIDRAMASATWVARFPHAKVKYLPRMNSDHAPILLSTSSGAARGKMFRVENWWLMRQDFNEVCNRVLETGAEN</sequence>
<protein>
    <recommendedName>
        <fullName evidence="1">DUF4283 domain-containing protein</fullName>
    </recommendedName>
</protein>
<dbReference type="Pfam" id="PF14111">
    <property type="entry name" value="DUF4283"/>
    <property type="match status" value="1"/>
</dbReference>
<dbReference type="EMBL" id="JAMQYH010000004">
    <property type="protein sequence ID" value="KAJ1690771.1"/>
    <property type="molecule type" value="Genomic_DNA"/>
</dbReference>